<dbReference type="OrthoDB" id="2290280at2759"/>
<name>A0A0B7MQR0_9FUNG</name>
<dbReference type="AlphaFoldDB" id="A0A0B7MQR0"/>
<evidence type="ECO:0000313" key="1">
    <source>
        <dbReference type="EMBL" id="CEP07402.1"/>
    </source>
</evidence>
<protein>
    <submittedName>
        <fullName evidence="1">Uncharacterized protein</fullName>
    </submittedName>
</protein>
<feature type="non-terminal residue" evidence="1">
    <location>
        <position position="1"/>
    </location>
</feature>
<accession>A0A0B7MQR0</accession>
<organism evidence="1 2">
    <name type="scientific">Parasitella parasitica</name>
    <dbReference type="NCBI Taxonomy" id="35722"/>
    <lineage>
        <taxon>Eukaryota</taxon>
        <taxon>Fungi</taxon>
        <taxon>Fungi incertae sedis</taxon>
        <taxon>Mucoromycota</taxon>
        <taxon>Mucoromycotina</taxon>
        <taxon>Mucoromycetes</taxon>
        <taxon>Mucorales</taxon>
        <taxon>Mucorineae</taxon>
        <taxon>Mucoraceae</taxon>
        <taxon>Parasitella</taxon>
    </lineage>
</organism>
<sequence>FMCPQWTDHAILNTTFQFTSTQQGNGLWRANPRLAKNEYFATKTHQSLHQFFLTLSDSPQTHWDDLKAVVKTIARRIGRRHRAWRSRQLKRLQRKRNQLFKRYQYHPSLLREHLPVIEKLIEDLQHKISVNQTIRAGKLWREQGETSAGYLKRTIAHRQVQRNMIALQHPDNHVLCETPTSMQDASVCFYRHLDSPDPCDEISIELLVHHIPDTDQIPTSEHATLMQPFSVTDILTGAQRSP</sequence>
<gene>
    <name evidence="1" type="primary">PARPA_00689.1 scaffold 1013</name>
</gene>
<reference evidence="1 2" key="1">
    <citation type="submission" date="2014-09" db="EMBL/GenBank/DDBJ databases">
        <authorList>
            <person name="Ellenberger Sabrina"/>
        </authorList>
    </citation>
    <scope>NUCLEOTIDE SEQUENCE [LARGE SCALE GENOMIC DNA]</scope>
    <source>
        <strain evidence="1 2">CBS 412.66</strain>
    </source>
</reference>
<keyword evidence="2" id="KW-1185">Reference proteome</keyword>
<dbReference type="EMBL" id="LN719215">
    <property type="protein sequence ID" value="CEP07402.1"/>
    <property type="molecule type" value="Genomic_DNA"/>
</dbReference>
<evidence type="ECO:0000313" key="2">
    <source>
        <dbReference type="Proteomes" id="UP000054107"/>
    </source>
</evidence>
<proteinExistence type="predicted"/>
<dbReference type="Proteomes" id="UP000054107">
    <property type="component" value="Unassembled WGS sequence"/>
</dbReference>
<feature type="non-terminal residue" evidence="1">
    <location>
        <position position="242"/>
    </location>
</feature>